<name>A0A8T1T9J2_CHESE</name>
<dbReference type="GO" id="GO:0004519">
    <property type="term" value="F:endonuclease activity"/>
    <property type="evidence" value="ECO:0007669"/>
    <property type="project" value="UniProtKB-KW"/>
</dbReference>
<evidence type="ECO:0000256" key="1">
    <source>
        <dbReference type="ARBA" id="ARBA00022679"/>
    </source>
</evidence>
<evidence type="ECO:0000256" key="6">
    <source>
        <dbReference type="ARBA" id="ARBA00022918"/>
    </source>
</evidence>
<dbReference type="SUPFAM" id="SSF53098">
    <property type="entry name" value="Ribonuclease H-like"/>
    <property type="match status" value="2"/>
</dbReference>
<protein>
    <recommendedName>
        <fullName evidence="7">Integrase catalytic domain-containing protein</fullName>
    </recommendedName>
</protein>
<dbReference type="Pfam" id="PF00665">
    <property type="entry name" value="rve"/>
    <property type="match status" value="1"/>
</dbReference>
<dbReference type="Proteomes" id="UP000765507">
    <property type="component" value="Unassembled WGS sequence"/>
</dbReference>
<dbReference type="InterPro" id="IPR001584">
    <property type="entry name" value="Integrase_cat-core"/>
</dbReference>
<feature type="domain" description="Integrase catalytic" evidence="7">
    <location>
        <begin position="235"/>
        <end position="369"/>
    </location>
</feature>
<dbReference type="SUPFAM" id="SSF56672">
    <property type="entry name" value="DNA/RNA polymerases"/>
    <property type="match status" value="1"/>
</dbReference>
<keyword evidence="6" id="KW-0695">RNA-directed DNA polymerase</keyword>
<sequence length="369" mass="39875">YQKPFTLYYHEKNGVALGVLTQSHGDKQRPVAYYSSPLDPVAAGLPPCLRAVAAAAALVESSALLVLESTLCLAVPHAVTSLLLKSKTQHLSNSRLTKYEMLLLNASNVTLTRCAVLNLASLLPTEGDGEPHDCLTLTADLTTPRADLKDIPLSNPDLIFCVDGSCLRNPSGSLVAGYAVCSQHEIAEAHSLPVMHSAQVAELFALTRACTLAVLAQQCCASCPVCLAHNSGKPVKSRPAAHPTLWGPFVNIQIDFISMPKCCSYEYVLVCVCMYSGWIEAYPCVKADSITVAKKLIREFVPRFGLPVSINSDQRTHFTGQIMQNVCKALKIQQHFHCAHHPQSAGAVERKNGELKNKISKVCAETKVA</sequence>
<dbReference type="EMBL" id="JAHGAV010000023">
    <property type="protein sequence ID" value="KAG6937617.1"/>
    <property type="molecule type" value="Genomic_DNA"/>
</dbReference>
<dbReference type="PANTHER" id="PTHR41694">
    <property type="entry name" value="ENDOGENOUS RETROVIRUS GROUP K MEMBER POL PROTEIN"/>
    <property type="match status" value="1"/>
</dbReference>
<dbReference type="Gene3D" id="3.10.20.370">
    <property type="match status" value="1"/>
</dbReference>
<keyword evidence="1" id="KW-0808">Transferase</keyword>
<evidence type="ECO:0000259" key="7">
    <source>
        <dbReference type="PROSITE" id="PS50994"/>
    </source>
</evidence>
<evidence type="ECO:0000256" key="5">
    <source>
        <dbReference type="ARBA" id="ARBA00022801"/>
    </source>
</evidence>
<evidence type="ECO:0000313" key="8">
    <source>
        <dbReference type="EMBL" id="KAG6937617.1"/>
    </source>
</evidence>
<dbReference type="InterPro" id="IPR036397">
    <property type="entry name" value="RNaseH_sf"/>
</dbReference>
<dbReference type="InterPro" id="IPR012337">
    <property type="entry name" value="RNaseH-like_sf"/>
</dbReference>
<dbReference type="Pfam" id="PF17917">
    <property type="entry name" value="RT_RNaseH"/>
    <property type="match status" value="1"/>
</dbReference>
<dbReference type="Gene3D" id="3.30.420.10">
    <property type="entry name" value="Ribonuclease H-like superfamily/Ribonuclease H"/>
    <property type="match status" value="2"/>
</dbReference>
<evidence type="ECO:0000313" key="9">
    <source>
        <dbReference type="Proteomes" id="UP000765507"/>
    </source>
</evidence>
<evidence type="ECO:0000256" key="4">
    <source>
        <dbReference type="ARBA" id="ARBA00022759"/>
    </source>
</evidence>
<reference evidence="8 9" key="1">
    <citation type="journal article" date="2020" name="G3 (Bethesda)">
        <title>Draft Genome of the Common Snapping Turtle, Chelydra serpentina, a Model for Phenotypic Plasticity in Reptiles.</title>
        <authorList>
            <person name="Das D."/>
            <person name="Singh S.K."/>
            <person name="Bierstedt J."/>
            <person name="Erickson A."/>
            <person name="Galli G.L.J."/>
            <person name="Crossley D.A. 2nd"/>
            <person name="Rhen T."/>
        </authorList>
    </citation>
    <scope>NUCLEOTIDE SEQUENCE [LARGE SCALE GENOMIC DNA]</scope>
    <source>
        <strain evidence="8">KW</strain>
    </source>
</reference>
<dbReference type="PANTHER" id="PTHR41694:SF5">
    <property type="entry name" value="RIBONUCLEASE H"/>
    <property type="match status" value="1"/>
</dbReference>
<dbReference type="GO" id="GO:0015074">
    <property type="term" value="P:DNA integration"/>
    <property type="evidence" value="ECO:0007669"/>
    <property type="project" value="InterPro"/>
</dbReference>
<comment type="caution">
    <text evidence="8">The sequence shown here is derived from an EMBL/GenBank/DDBJ whole genome shotgun (WGS) entry which is preliminary data.</text>
</comment>
<dbReference type="InterPro" id="IPR043502">
    <property type="entry name" value="DNA/RNA_pol_sf"/>
</dbReference>
<dbReference type="GO" id="GO:0003964">
    <property type="term" value="F:RNA-directed DNA polymerase activity"/>
    <property type="evidence" value="ECO:0007669"/>
    <property type="project" value="UniProtKB-KW"/>
</dbReference>
<dbReference type="AlphaFoldDB" id="A0A8T1T9J2"/>
<accession>A0A8T1T9J2</accession>
<dbReference type="GO" id="GO:0003676">
    <property type="term" value="F:nucleic acid binding"/>
    <property type="evidence" value="ECO:0007669"/>
    <property type="project" value="InterPro"/>
</dbReference>
<feature type="non-terminal residue" evidence="8">
    <location>
        <position position="1"/>
    </location>
</feature>
<gene>
    <name evidence="8" type="ORF">G0U57_009204</name>
</gene>
<dbReference type="InterPro" id="IPR041373">
    <property type="entry name" value="RT_RNaseH"/>
</dbReference>
<keyword evidence="2" id="KW-0548">Nucleotidyltransferase</keyword>
<proteinExistence type="predicted"/>
<keyword evidence="3" id="KW-0540">Nuclease</keyword>
<keyword evidence="4" id="KW-0255">Endonuclease</keyword>
<dbReference type="OrthoDB" id="8947436at2759"/>
<dbReference type="GO" id="GO:0016787">
    <property type="term" value="F:hydrolase activity"/>
    <property type="evidence" value="ECO:0007669"/>
    <property type="project" value="UniProtKB-KW"/>
</dbReference>
<evidence type="ECO:0000256" key="2">
    <source>
        <dbReference type="ARBA" id="ARBA00022695"/>
    </source>
</evidence>
<dbReference type="PROSITE" id="PS50994">
    <property type="entry name" value="INTEGRASE"/>
    <property type="match status" value="1"/>
</dbReference>
<keyword evidence="9" id="KW-1185">Reference proteome</keyword>
<keyword evidence="5" id="KW-0378">Hydrolase</keyword>
<organism evidence="8 9">
    <name type="scientific">Chelydra serpentina</name>
    <name type="common">Snapping turtle</name>
    <name type="synonym">Testudo serpentina</name>
    <dbReference type="NCBI Taxonomy" id="8475"/>
    <lineage>
        <taxon>Eukaryota</taxon>
        <taxon>Metazoa</taxon>
        <taxon>Chordata</taxon>
        <taxon>Craniata</taxon>
        <taxon>Vertebrata</taxon>
        <taxon>Euteleostomi</taxon>
        <taxon>Archelosauria</taxon>
        <taxon>Testudinata</taxon>
        <taxon>Testudines</taxon>
        <taxon>Cryptodira</taxon>
        <taxon>Durocryptodira</taxon>
        <taxon>Americhelydia</taxon>
        <taxon>Chelydroidea</taxon>
        <taxon>Chelydridae</taxon>
        <taxon>Chelydra</taxon>
    </lineage>
</organism>
<evidence type="ECO:0000256" key="3">
    <source>
        <dbReference type="ARBA" id="ARBA00022722"/>
    </source>
</evidence>